<comment type="caution">
    <text evidence="2">The sequence shown here is derived from an EMBL/GenBank/DDBJ whole genome shotgun (WGS) entry which is preliminary data.</text>
</comment>
<dbReference type="InterPro" id="IPR027417">
    <property type="entry name" value="P-loop_NTPase"/>
</dbReference>
<evidence type="ECO:0000313" key="3">
    <source>
        <dbReference type="Proteomes" id="UP000703674"/>
    </source>
</evidence>
<dbReference type="SMART" id="SM00382">
    <property type="entry name" value="AAA"/>
    <property type="match status" value="1"/>
</dbReference>
<keyword evidence="3" id="KW-1185">Reference proteome</keyword>
<dbReference type="SUPFAM" id="SSF52540">
    <property type="entry name" value="P-loop containing nucleoside triphosphate hydrolases"/>
    <property type="match status" value="1"/>
</dbReference>
<proteinExistence type="predicted"/>
<dbReference type="RefSeq" id="WP_168139253.1">
    <property type="nucleotide sequence ID" value="NZ_JAAVJR010000013.1"/>
</dbReference>
<keyword evidence="2" id="KW-0547">Nucleotide-binding</keyword>
<organism evidence="2 3">
    <name type="scientific">Salinimicrobium oceani</name>
    <dbReference type="NCBI Taxonomy" id="2722702"/>
    <lineage>
        <taxon>Bacteria</taxon>
        <taxon>Pseudomonadati</taxon>
        <taxon>Bacteroidota</taxon>
        <taxon>Flavobacteriia</taxon>
        <taxon>Flavobacteriales</taxon>
        <taxon>Flavobacteriaceae</taxon>
        <taxon>Salinimicrobium</taxon>
    </lineage>
</organism>
<evidence type="ECO:0000259" key="1">
    <source>
        <dbReference type="SMART" id="SM00382"/>
    </source>
</evidence>
<evidence type="ECO:0000313" key="2">
    <source>
        <dbReference type="EMBL" id="NJW54165.1"/>
    </source>
</evidence>
<sequence length="1072" mass="124274">MKINNNVSTNIIRDESRVIDYVATPNAKDIFERIFSNNQGSNRSFNLIGNYGTGKSTFLWALEKNLNKEKIFFADINPKDGAFEYDFFKIVGESTSLANVLHRELKLKGKVTPSSVLKALEKRRGEALKEGKGLVIIIDEFGKFLEFASKNQSLDELFLIQQISEWANDERYETYFIITLHQNFSSYGQSLSRQDKLEWEKVKGRFTDLLFNEPVEQLIYFAGKRLKEFKVSTENKREFSLLLSLVETSNLVSLKTVDEQLSQSIYPLDWLSAHVLVNALQRYGQNERSLFSFLNDTTDYSIKKLSESFYTVSHVYDYLVNSLPAEINSSDNPHRAQWLTTFRAMEKAELLFEEKFELAAAVIKTISLVNIFSKSGGKFDEVFLCNYFKFTRGEDISTVLERLKKAGLIRFYKYSNKINFLEGTDIDLEQELISVNQDLNRNFSLSTEIWNRIDLPVILAKKYSFITGTNRFFEYKILDTKDQIRTAEGALDGYINLVFDGLTMKEAKEISAEYQDNIFVIYQNAGQIRNELLMILKYDKLIERHQLDKNALKLLDDERAFHLQNMKSLVVTELFNNDQNIWINNGKVKSIKSKHDLYNWLSEICSEIYSKTPVLINELFNREFLSSPINTARKSLIRNLLEKEQEAELGFPEEKFPPEKAIYHSLLKAPGIHKKNDLLDHYELSEPGESSELYNLWQYSELFLEEASSNKRNLGEFYTQLERKPYKLKKGFIDFWVPTFLIAKREDYALFYIDGGFIPFITEDTLDLIHKKPQNFLIKSYDVSGLKLNLLESYKELVQINDSPNQGKQSTFLAIFGNFLRFQRSLKPYTLQTRKLTEHAIKLRKAIVESRDPEEALFDQFPAALDYHVGVLKEDEQVLSSFTQHVQDAVREIRNSFDELLGRLEKEILDSFYCQSTEYSFYKEEIRSKIGELDKNALGQVQRVYFERVISPLDDRVSWLKSVADVALGKSVEELLDEEEPLLIGRIRDLSEALIKAAEIGKFNHNSSTEKMYSIRFFGASGESVDEKLVVNFNPKSDYKAVKDEISTAIEKLDKTRKKELLIELLSQELNV</sequence>
<gene>
    <name evidence="2" type="ORF">HC175_14700</name>
</gene>
<protein>
    <submittedName>
        <fullName evidence="2">ATP-binding protein</fullName>
    </submittedName>
</protein>
<dbReference type="EMBL" id="JAAVJR010000013">
    <property type="protein sequence ID" value="NJW54165.1"/>
    <property type="molecule type" value="Genomic_DNA"/>
</dbReference>
<accession>A0ABX1D1C8</accession>
<dbReference type="InterPro" id="IPR003593">
    <property type="entry name" value="AAA+_ATPase"/>
</dbReference>
<dbReference type="Gene3D" id="3.40.50.300">
    <property type="entry name" value="P-loop containing nucleotide triphosphate hydrolases"/>
    <property type="match status" value="1"/>
</dbReference>
<keyword evidence="2" id="KW-0067">ATP-binding</keyword>
<feature type="domain" description="AAA+ ATPase" evidence="1">
    <location>
        <begin position="41"/>
        <end position="203"/>
    </location>
</feature>
<dbReference type="GO" id="GO:0005524">
    <property type="term" value="F:ATP binding"/>
    <property type="evidence" value="ECO:0007669"/>
    <property type="project" value="UniProtKB-KW"/>
</dbReference>
<name>A0ABX1D1C8_9FLAO</name>
<reference evidence="2 3" key="1">
    <citation type="submission" date="2020-03" db="EMBL/GenBank/DDBJ databases">
        <title>Salinimicrobium sp. nov, isolated from SCS.</title>
        <authorList>
            <person name="Cao W.R."/>
        </authorList>
    </citation>
    <scope>NUCLEOTIDE SEQUENCE [LARGE SCALE GENOMIC DNA]</scope>
    <source>
        <strain evidence="3">J15B91</strain>
    </source>
</reference>
<dbReference type="Proteomes" id="UP000703674">
    <property type="component" value="Unassembled WGS sequence"/>
</dbReference>